<gene>
    <name evidence="2" type="ORF">P171DRAFT_517851</name>
</gene>
<dbReference type="EMBL" id="MU001495">
    <property type="protein sequence ID" value="KAF2448285.1"/>
    <property type="molecule type" value="Genomic_DNA"/>
</dbReference>
<comment type="caution">
    <text evidence="2">The sequence shown here is derived from an EMBL/GenBank/DDBJ whole genome shotgun (WGS) entry which is preliminary data.</text>
</comment>
<sequence length="384" mass="42919">MGIHPDEAGWVAIREHVARKRCGKRVDNQDLSANLTYSSLALDEIRVLELKCGCYEAPLDGSLHVANIDFAYPVVNGFMRRTNHAISLTEGGPVWYTALSYTWGAPIFDVQFHFADDTSIQITRSLASALKHLRSQTDSIYLWIDQICINQADIQEKQKQIPLMGLIYSHATNTVIWLGDEGDDNPQLAFHVLQTVHERLIWYDGEIKANDFERLRSPALAAPEWAEVNRIFSRPWFERLWVVQEAVLSRNLYVKCGKAVVAWEDFALWSTTVESCGIGALLTGYAPVTKIQSGLRTMYELSTFRTYVQTQETPLSLLEALVMTRYANASVAKDKVYGVLGIASAMSSGTGSFEGVSAPIQPRYAEDVSVRDVFLEAGTAELPM</sequence>
<dbReference type="PANTHER" id="PTHR24148:SF80">
    <property type="entry name" value="HETEROKARYON INCOMPATIBILITY DOMAIN-CONTAINING PROTEIN"/>
    <property type="match status" value="1"/>
</dbReference>
<keyword evidence="3" id="KW-1185">Reference proteome</keyword>
<evidence type="ECO:0000313" key="2">
    <source>
        <dbReference type="EMBL" id="KAF2448285.1"/>
    </source>
</evidence>
<feature type="domain" description="Heterokaryon incompatibility" evidence="1">
    <location>
        <begin position="96"/>
        <end position="245"/>
    </location>
</feature>
<organism evidence="2 3">
    <name type="scientific">Karstenula rhodostoma CBS 690.94</name>
    <dbReference type="NCBI Taxonomy" id="1392251"/>
    <lineage>
        <taxon>Eukaryota</taxon>
        <taxon>Fungi</taxon>
        <taxon>Dikarya</taxon>
        <taxon>Ascomycota</taxon>
        <taxon>Pezizomycotina</taxon>
        <taxon>Dothideomycetes</taxon>
        <taxon>Pleosporomycetidae</taxon>
        <taxon>Pleosporales</taxon>
        <taxon>Massarineae</taxon>
        <taxon>Didymosphaeriaceae</taxon>
        <taxon>Karstenula</taxon>
    </lineage>
</organism>
<dbReference type="InterPro" id="IPR052895">
    <property type="entry name" value="HetReg/Transcr_Mod"/>
</dbReference>
<reference evidence="2" key="1">
    <citation type="journal article" date="2020" name="Stud. Mycol.">
        <title>101 Dothideomycetes genomes: a test case for predicting lifestyles and emergence of pathogens.</title>
        <authorList>
            <person name="Haridas S."/>
            <person name="Albert R."/>
            <person name="Binder M."/>
            <person name="Bloem J."/>
            <person name="Labutti K."/>
            <person name="Salamov A."/>
            <person name="Andreopoulos B."/>
            <person name="Baker S."/>
            <person name="Barry K."/>
            <person name="Bills G."/>
            <person name="Bluhm B."/>
            <person name="Cannon C."/>
            <person name="Castanera R."/>
            <person name="Culley D."/>
            <person name="Daum C."/>
            <person name="Ezra D."/>
            <person name="Gonzalez J."/>
            <person name="Henrissat B."/>
            <person name="Kuo A."/>
            <person name="Liang C."/>
            <person name="Lipzen A."/>
            <person name="Lutzoni F."/>
            <person name="Magnuson J."/>
            <person name="Mondo S."/>
            <person name="Nolan M."/>
            <person name="Ohm R."/>
            <person name="Pangilinan J."/>
            <person name="Park H.-J."/>
            <person name="Ramirez L."/>
            <person name="Alfaro M."/>
            <person name="Sun H."/>
            <person name="Tritt A."/>
            <person name="Yoshinaga Y."/>
            <person name="Zwiers L.-H."/>
            <person name="Turgeon B."/>
            <person name="Goodwin S."/>
            <person name="Spatafora J."/>
            <person name="Crous P."/>
            <person name="Grigoriev I."/>
        </authorList>
    </citation>
    <scope>NUCLEOTIDE SEQUENCE</scope>
    <source>
        <strain evidence="2">CBS 690.94</strain>
    </source>
</reference>
<dbReference type="PANTHER" id="PTHR24148">
    <property type="entry name" value="ANKYRIN REPEAT DOMAIN-CONTAINING PROTEIN 39 HOMOLOG-RELATED"/>
    <property type="match status" value="1"/>
</dbReference>
<protein>
    <submittedName>
        <fullName evidence="2">HET-domain-containing protein</fullName>
    </submittedName>
</protein>
<evidence type="ECO:0000313" key="3">
    <source>
        <dbReference type="Proteomes" id="UP000799764"/>
    </source>
</evidence>
<dbReference type="InterPro" id="IPR010730">
    <property type="entry name" value="HET"/>
</dbReference>
<proteinExistence type="predicted"/>
<dbReference type="Proteomes" id="UP000799764">
    <property type="component" value="Unassembled WGS sequence"/>
</dbReference>
<evidence type="ECO:0000259" key="1">
    <source>
        <dbReference type="Pfam" id="PF06985"/>
    </source>
</evidence>
<name>A0A9P4PNC6_9PLEO</name>
<accession>A0A9P4PNC6</accession>
<dbReference type="OrthoDB" id="2288928at2759"/>
<dbReference type="Pfam" id="PF06985">
    <property type="entry name" value="HET"/>
    <property type="match status" value="1"/>
</dbReference>
<dbReference type="AlphaFoldDB" id="A0A9P4PNC6"/>